<dbReference type="GO" id="GO:0000209">
    <property type="term" value="P:protein polyubiquitination"/>
    <property type="evidence" value="ECO:0007669"/>
    <property type="project" value="InterPro"/>
</dbReference>
<evidence type="ECO:0000313" key="9">
    <source>
        <dbReference type="EMBL" id="CAF0709989.1"/>
    </source>
</evidence>
<evidence type="ECO:0000256" key="3">
    <source>
        <dbReference type="ARBA" id="ARBA00012485"/>
    </source>
</evidence>
<evidence type="ECO:0000256" key="1">
    <source>
        <dbReference type="ARBA" id="ARBA00000885"/>
    </source>
</evidence>
<evidence type="ECO:0000256" key="6">
    <source>
        <dbReference type="ARBA" id="ARBA00022786"/>
    </source>
</evidence>
<proteinExistence type="predicted"/>
<comment type="catalytic activity">
    <reaction evidence="1">
        <text>S-ubiquitinyl-[E2 ubiquitin-conjugating enzyme]-L-cysteine + [acceptor protein]-L-lysine = [E2 ubiquitin-conjugating enzyme]-L-cysteine + N(6)-ubiquitinyl-[acceptor protein]-L-lysine.</text>
        <dbReference type="EC" id="2.3.2.26"/>
    </reaction>
</comment>
<feature type="active site" description="Glycyl thioester intermediate" evidence="7">
    <location>
        <position position="632"/>
    </location>
</feature>
<organism evidence="9 10">
    <name type="scientific">Brachionus calyciflorus</name>
    <dbReference type="NCBI Taxonomy" id="104777"/>
    <lineage>
        <taxon>Eukaryota</taxon>
        <taxon>Metazoa</taxon>
        <taxon>Spiralia</taxon>
        <taxon>Gnathifera</taxon>
        <taxon>Rotifera</taxon>
        <taxon>Eurotatoria</taxon>
        <taxon>Monogononta</taxon>
        <taxon>Pseudotrocha</taxon>
        <taxon>Ploima</taxon>
        <taxon>Brachionidae</taxon>
        <taxon>Brachionus</taxon>
    </lineage>
</organism>
<dbReference type="Gene3D" id="3.30.2410.10">
    <property type="entry name" value="Hect, E3 ligase catalytic domain"/>
    <property type="match status" value="1"/>
</dbReference>
<dbReference type="InterPro" id="IPR000569">
    <property type="entry name" value="HECT_dom"/>
</dbReference>
<dbReference type="GO" id="GO:0061630">
    <property type="term" value="F:ubiquitin protein ligase activity"/>
    <property type="evidence" value="ECO:0007669"/>
    <property type="project" value="UniProtKB-EC"/>
</dbReference>
<dbReference type="InterPro" id="IPR044611">
    <property type="entry name" value="E3A/B/C-like"/>
</dbReference>
<dbReference type="Gene3D" id="3.30.2160.10">
    <property type="entry name" value="Hect, E3 ligase catalytic domain"/>
    <property type="match status" value="1"/>
</dbReference>
<dbReference type="FunFam" id="3.30.2410.10:FF:000003">
    <property type="entry name" value="probable E3 ubiquitin-protein ligase HERC4 isoform X1"/>
    <property type="match status" value="1"/>
</dbReference>
<keyword evidence="4" id="KW-0963">Cytoplasm</keyword>
<comment type="subcellular location">
    <subcellularLocation>
        <location evidence="2">Cytoplasm</location>
    </subcellularLocation>
</comment>
<dbReference type="Proteomes" id="UP000663879">
    <property type="component" value="Unassembled WGS sequence"/>
</dbReference>
<dbReference type="FunFam" id="3.30.2160.10:FF:000004">
    <property type="entry name" value="probable E3 ubiquitin-protein ligase HERC4 isoform X1"/>
    <property type="match status" value="1"/>
</dbReference>
<dbReference type="GO" id="GO:0005737">
    <property type="term" value="C:cytoplasm"/>
    <property type="evidence" value="ECO:0007669"/>
    <property type="project" value="UniProtKB-SubCell"/>
</dbReference>
<comment type="caution">
    <text evidence="9">The sequence shown here is derived from an EMBL/GenBank/DDBJ whole genome shotgun (WGS) entry which is preliminary data.</text>
</comment>
<keyword evidence="10" id="KW-1185">Reference proteome</keyword>
<dbReference type="OrthoDB" id="5981550at2759"/>
<keyword evidence="6 7" id="KW-0833">Ubl conjugation pathway</keyword>
<dbReference type="Pfam" id="PF00632">
    <property type="entry name" value="HECT"/>
    <property type="match status" value="1"/>
</dbReference>
<dbReference type="PANTHER" id="PTHR45700">
    <property type="entry name" value="UBIQUITIN-PROTEIN LIGASE E3C"/>
    <property type="match status" value="1"/>
</dbReference>
<dbReference type="EC" id="2.3.2.26" evidence="3"/>
<keyword evidence="5" id="KW-0808">Transferase</keyword>
<dbReference type="PANTHER" id="PTHR45700:SF9">
    <property type="entry name" value="HECT-TYPE E3 UBIQUITIN TRANSFERASE"/>
    <property type="match status" value="1"/>
</dbReference>
<evidence type="ECO:0000313" key="10">
    <source>
        <dbReference type="Proteomes" id="UP000663879"/>
    </source>
</evidence>
<dbReference type="CDD" id="cd00078">
    <property type="entry name" value="HECTc"/>
    <property type="match status" value="1"/>
</dbReference>
<gene>
    <name evidence="9" type="ORF">OXX778_LOCUS886</name>
</gene>
<dbReference type="EMBL" id="CAJNOC010000050">
    <property type="protein sequence ID" value="CAF0709989.1"/>
    <property type="molecule type" value="Genomic_DNA"/>
</dbReference>
<dbReference type="Gene3D" id="3.90.1750.10">
    <property type="entry name" value="Hect, E3 ligase catalytic domains"/>
    <property type="match status" value="1"/>
</dbReference>
<dbReference type="SUPFAM" id="SSF56204">
    <property type="entry name" value="Hect, E3 ligase catalytic domain"/>
    <property type="match status" value="1"/>
</dbReference>
<evidence type="ECO:0000259" key="8">
    <source>
        <dbReference type="PROSITE" id="PS50237"/>
    </source>
</evidence>
<evidence type="ECO:0000256" key="2">
    <source>
        <dbReference type="ARBA" id="ARBA00004496"/>
    </source>
</evidence>
<name>A0A813M5A5_9BILA</name>
<feature type="domain" description="HECT" evidence="8">
    <location>
        <begin position="326"/>
        <end position="664"/>
    </location>
</feature>
<evidence type="ECO:0000256" key="7">
    <source>
        <dbReference type="PROSITE-ProRule" id="PRU00104"/>
    </source>
</evidence>
<evidence type="ECO:0000256" key="5">
    <source>
        <dbReference type="ARBA" id="ARBA00022679"/>
    </source>
</evidence>
<dbReference type="PROSITE" id="PS50237">
    <property type="entry name" value="HECT"/>
    <property type="match status" value="1"/>
</dbReference>
<sequence length="664" mass="77651">MPPDIIRLTLKSICFCVVNDLKPIVDNLKVHILRHRKMSTKSDDIDESDLDIKSKYGLIDQQNIEVVHSYVIFLCNPLFELPENSVLFSIILCEIAALNSHLQNSLVYALRRMPLNLFRDILRQIQVFLITRMFPNSKLKLQPLVNDWLISSIKVMAILHHTNEMQINYYQNHYNQYTKDALLDFNQKKKYFEKFDHQIEDLRTAQSSILSTDTNFSSLYVSYQDFYIKKLDSLNLFKEYTKWHSAEKIHKGFSFCQYPFMLSIDAKRKILERDSETQMISTAKKSFLQNARVRNHMLPNSGDLFLTIRVRRDYLILDSLNEIEMKKNDLKKKLRVNFIGEAAIDMGGVRKEWLLLLVRQIFSPVYGMFTYVKESENFWFAKDADKAMLAEYNLIGVLMGLAVYNGEILEIRFPPCVYKKLLSDNITVNSSGVLPNLSLYDLSQIMPSIAKSLQNLLDYEGDVQEDFMMKFVASYNEFDTVKTAELKENGANIDLTNENRKEFVELYIDFLLNKSIYQQFKAFYNGFHSVCASNAILLFRPEEIELLVCGSPEPLNINELRMIALYENYTEKDDIIQWFWDIIKTEFNTNQKKRFLLFTTGSDRIPVGGFKEMNFKISRIECKDQLPMAHTCFNQLILPHYKTKKDLKNKLLIAIENAEGFGFR</sequence>
<reference evidence="9" key="1">
    <citation type="submission" date="2021-02" db="EMBL/GenBank/DDBJ databases">
        <authorList>
            <person name="Nowell W R."/>
        </authorList>
    </citation>
    <scope>NUCLEOTIDE SEQUENCE</scope>
    <source>
        <strain evidence="9">Ploen Becks lab</strain>
    </source>
</reference>
<dbReference type="AlphaFoldDB" id="A0A813M5A5"/>
<evidence type="ECO:0000256" key="4">
    <source>
        <dbReference type="ARBA" id="ARBA00022490"/>
    </source>
</evidence>
<accession>A0A813M5A5</accession>
<dbReference type="InterPro" id="IPR035983">
    <property type="entry name" value="Hect_E3_ubiquitin_ligase"/>
</dbReference>
<dbReference type="SMART" id="SM00119">
    <property type="entry name" value="HECTc"/>
    <property type="match status" value="1"/>
</dbReference>
<protein>
    <recommendedName>
        <fullName evidence="3">HECT-type E3 ubiquitin transferase</fullName>
        <ecNumber evidence="3">2.3.2.26</ecNumber>
    </recommendedName>
</protein>